<organism evidence="1 2">
    <name type="scientific">Eisenbergiella porci</name>
    <dbReference type="NCBI Taxonomy" id="2652274"/>
    <lineage>
        <taxon>Bacteria</taxon>
        <taxon>Bacillati</taxon>
        <taxon>Bacillota</taxon>
        <taxon>Clostridia</taxon>
        <taxon>Lachnospirales</taxon>
        <taxon>Lachnospiraceae</taxon>
        <taxon>Eisenbergiella</taxon>
    </lineage>
</organism>
<dbReference type="InterPro" id="IPR045705">
    <property type="entry name" value="DUF6061"/>
</dbReference>
<keyword evidence="2" id="KW-1185">Reference proteome</keyword>
<dbReference type="Proteomes" id="UP000436047">
    <property type="component" value="Unassembled WGS sequence"/>
</dbReference>
<evidence type="ECO:0000313" key="2">
    <source>
        <dbReference type="Proteomes" id="UP000436047"/>
    </source>
</evidence>
<name>A0A6N7WHE4_9FIRM</name>
<gene>
    <name evidence="1" type="ORF">FYJ45_11135</name>
</gene>
<dbReference type="EMBL" id="VUMI01000015">
    <property type="protein sequence ID" value="MSS88830.1"/>
    <property type="molecule type" value="Genomic_DNA"/>
</dbReference>
<protein>
    <recommendedName>
        <fullName evidence="3">Toxin-antitoxin system protein</fullName>
    </recommendedName>
</protein>
<dbReference type="AlphaFoldDB" id="A0A6N7WHE4"/>
<proteinExistence type="predicted"/>
<evidence type="ECO:0008006" key="3">
    <source>
        <dbReference type="Google" id="ProtNLM"/>
    </source>
</evidence>
<comment type="caution">
    <text evidence="1">The sequence shown here is derived from an EMBL/GenBank/DDBJ whole genome shotgun (WGS) entry which is preliminary data.</text>
</comment>
<accession>A0A6N7WHE4</accession>
<evidence type="ECO:0000313" key="1">
    <source>
        <dbReference type="EMBL" id="MSS88830.1"/>
    </source>
</evidence>
<dbReference type="Pfam" id="PF19537">
    <property type="entry name" value="DUF6061"/>
    <property type="match status" value="1"/>
</dbReference>
<dbReference type="RefSeq" id="WP_154464637.1">
    <property type="nucleotide sequence ID" value="NZ_VUMI01000015.1"/>
</dbReference>
<sequence length="81" mass="9261">MKNLISCAYNMDNCCVELKFTDGSMIAIDTNAVENEVADDMYQRSELDYLIYNAPLEYANLILNGDPETYLKTVTEYKCLD</sequence>
<dbReference type="GeneID" id="86053608"/>
<reference evidence="1 2" key="1">
    <citation type="submission" date="2019-08" db="EMBL/GenBank/DDBJ databases">
        <title>In-depth cultivation of the pig gut microbiome towards novel bacterial diversity and tailored functional studies.</title>
        <authorList>
            <person name="Wylensek D."/>
            <person name="Hitch T.C.A."/>
            <person name="Clavel T."/>
        </authorList>
    </citation>
    <scope>NUCLEOTIDE SEQUENCE [LARGE SCALE GENOMIC DNA]</scope>
    <source>
        <strain evidence="1 2">WCA-389-WT-23B</strain>
    </source>
</reference>